<evidence type="ECO:0000313" key="2">
    <source>
        <dbReference type="Proteomes" id="UP001143910"/>
    </source>
</evidence>
<organism evidence="1 2">
    <name type="scientific">Zarea fungicola</name>
    <dbReference type="NCBI Taxonomy" id="93591"/>
    <lineage>
        <taxon>Eukaryota</taxon>
        <taxon>Fungi</taxon>
        <taxon>Dikarya</taxon>
        <taxon>Ascomycota</taxon>
        <taxon>Pezizomycotina</taxon>
        <taxon>Sordariomycetes</taxon>
        <taxon>Hypocreomycetidae</taxon>
        <taxon>Hypocreales</taxon>
        <taxon>Cordycipitaceae</taxon>
        <taxon>Zarea</taxon>
    </lineage>
</organism>
<proteinExistence type="predicted"/>
<dbReference type="Proteomes" id="UP001143910">
    <property type="component" value="Unassembled WGS sequence"/>
</dbReference>
<comment type="caution">
    <text evidence="1">The sequence shown here is derived from an EMBL/GenBank/DDBJ whole genome shotgun (WGS) entry which is preliminary data.</text>
</comment>
<name>A0ACC1NCD0_9HYPO</name>
<gene>
    <name evidence="1" type="ORF">NQ176_g5044</name>
</gene>
<keyword evidence="2" id="KW-1185">Reference proteome</keyword>
<evidence type="ECO:0000313" key="1">
    <source>
        <dbReference type="EMBL" id="KAJ2976281.1"/>
    </source>
</evidence>
<accession>A0ACC1NCD0</accession>
<sequence>MLALLLKAELSGVTNLRPQDSEENPFWYMFKVQCTSCRETHNNFVGVSRFEMNEMSGSRGEANFVWRCKNCKRESTATIKAAAIPYQQGEPAKAQHVIEFDCRGLEFTEFKAEGEWLADGIDSGSKFSGIELLDGEWYDYDEKAGEEPSTSPISLIDFGMAATQPVLAMNFLADAAHLLREVAPETSAYLMSECGEHLSRQGSSASDIYRQHVCTACGHIMIPGNRTTMKLEIQRRYESSASCSSETCAIKGAEEHFFVTFQRYSGKAKAYYKYQQQETGKEPEGWSSSTPIFTAKALQRTQFGQFYESIGDKVKNLATNENGEAEVDEFKPVDEIESLCMNCHENGITKILLTSIPYFREVVIMSFSCDHCGLRNNEIQPAGTIQTKGTHYELRLTHLDDFNRQVIKADSAVVKFIEMDLEIPSGRGQLSNVEGLLSTVLEDLELGQEARKEQAPEVHTKIAEVIAKGRSMLAGECFPFRVYVDDPAGNSFIAPDLKDGVGKWEKREYARTSEQNAALGLADSDVNAAIAAKDAGTGSGGYPGLTQDGELIPDEVYDFPATCPGCMHACVTHMKMVDIPHFKQVVLMSTVCEDCGYRSNDVKTGGVIPEQGEIITLTVEDEFDLARDILKSETCGLECPELKLQVNPGTLGGRFTTVEGLLTNVRNDLHSQIFQDTTAEGGQGGDSLTASDRGQWGAFFDGLDAAISGEKKFTVILTDPFASSFVQPLVDPPAPDPKISRSYYERTKEEEEELGLSDMKVDGYEEDDQVEANAAAKE</sequence>
<protein>
    <submittedName>
        <fullName evidence="1">Uncharacterized protein</fullName>
    </submittedName>
</protein>
<dbReference type="EMBL" id="JANJQO010000601">
    <property type="protein sequence ID" value="KAJ2976281.1"/>
    <property type="molecule type" value="Genomic_DNA"/>
</dbReference>
<reference evidence="1" key="1">
    <citation type="submission" date="2022-08" db="EMBL/GenBank/DDBJ databases">
        <title>Genome Sequence of Lecanicillium fungicola.</title>
        <authorList>
            <person name="Buettner E."/>
        </authorList>
    </citation>
    <scope>NUCLEOTIDE SEQUENCE</scope>
    <source>
        <strain evidence="1">Babe33</strain>
    </source>
</reference>